<evidence type="ECO:0000313" key="4">
    <source>
        <dbReference type="Proteomes" id="UP000318138"/>
    </source>
</evidence>
<evidence type="ECO:0000256" key="1">
    <source>
        <dbReference type="ARBA" id="ARBA00022801"/>
    </source>
</evidence>
<keyword evidence="1 3" id="KW-0378">Hydrolase</keyword>
<dbReference type="Gene3D" id="3.40.50.1820">
    <property type="entry name" value="alpha/beta hydrolase"/>
    <property type="match status" value="1"/>
</dbReference>
<protein>
    <submittedName>
        <fullName evidence="3">Alpha/beta hydrolase</fullName>
    </submittedName>
</protein>
<keyword evidence="4" id="KW-1185">Reference proteome</keyword>
<dbReference type="SUPFAM" id="SSF53474">
    <property type="entry name" value="alpha/beta-Hydrolases"/>
    <property type="match status" value="1"/>
</dbReference>
<dbReference type="Pfam" id="PF07859">
    <property type="entry name" value="Abhydrolase_3"/>
    <property type="match status" value="1"/>
</dbReference>
<dbReference type="InterPro" id="IPR013094">
    <property type="entry name" value="AB_hydrolase_3"/>
</dbReference>
<name>A0A859FJ87_9BACI</name>
<dbReference type="Proteomes" id="UP000318138">
    <property type="component" value="Chromosome"/>
</dbReference>
<dbReference type="GO" id="GO:0016787">
    <property type="term" value="F:hydrolase activity"/>
    <property type="evidence" value="ECO:0007669"/>
    <property type="project" value="UniProtKB-KW"/>
</dbReference>
<proteinExistence type="predicted"/>
<dbReference type="EMBL" id="CP041372">
    <property type="protein sequence ID" value="QKS72585.1"/>
    <property type="molecule type" value="Genomic_DNA"/>
</dbReference>
<evidence type="ECO:0000259" key="2">
    <source>
        <dbReference type="Pfam" id="PF07859"/>
    </source>
</evidence>
<dbReference type="PANTHER" id="PTHR48081:SF8">
    <property type="entry name" value="ALPHA_BETA HYDROLASE FOLD-3 DOMAIN-CONTAINING PROTEIN-RELATED"/>
    <property type="match status" value="1"/>
</dbReference>
<accession>A0A859FJ87</accession>
<dbReference type="PANTHER" id="PTHR48081">
    <property type="entry name" value="AB HYDROLASE SUPERFAMILY PROTEIN C4A8.06C"/>
    <property type="match status" value="1"/>
</dbReference>
<dbReference type="InterPro" id="IPR050300">
    <property type="entry name" value="GDXG_lipolytic_enzyme"/>
</dbReference>
<dbReference type="AlphaFoldDB" id="A0A859FJ87"/>
<dbReference type="InterPro" id="IPR029058">
    <property type="entry name" value="AB_hydrolase_fold"/>
</dbReference>
<dbReference type="RefSeq" id="WP_176010558.1">
    <property type="nucleotide sequence ID" value="NZ_CP041372.2"/>
</dbReference>
<feature type="domain" description="Alpha/beta hydrolase fold-3" evidence="2">
    <location>
        <begin position="86"/>
        <end position="287"/>
    </location>
</feature>
<reference evidence="4" key="1">
    <citation type="submission" date="2019-07" db="EMBL/GenBank/DDBJ databases">
        <title>Bacillus alkalisoli sp. nov. isolated from saline soil.</title>
        <authorList>
            <person name="Sun J.-Q."/>
            <person name="Xu L."/>
        </authorList>
    </citation>
    <scope>NUCLEOTIDE SEQUENCE [LARGE SCALE GENOMIC DNA]</scope>
    <source>
        <strain evidence="4">M4U3P1</strain>
    </source>
</reference>
<organism evidence="3 4">
    <name type="scientific">Paenalkalicoccus suaedae</name>
    <dbReference type="NCBI Taxonomy" id="2592382"/>
    <lineage>
        <taxon>Bacteria</taxon>
        <taxon>Bacillati</taxon>
        <taxon>Bacillota</taxon>
        <taxon>Bacilli</taxon>
        <taxon>Bacillales</taxon>
        <taxon>Bacillaceae</taxon>
        <taxon>Paenalkalicoccus</taxon>
    </lineage>
</organism>
<evidence type="ECO:0000313" key="3">
    <source>
        <dbReference type="EMBL" id="QKS72585.1"/>
    </source>
</evidence>
<dbReference type="KEGG" id="psua:FLK61_38880"/>
<gene>
    <name evidence="3" type="ORF">FLK61_38880</name>
</gene>
<sequence length="307" mass="34553">MTIHTYNKKRSIQSRILEKYLILRGTKKEFSTEKNTTKMINKKAIENTKPYLIKKGVVTSSLQEDTHEEMQVFTINDRNAPEQKVILYLHGGAWTKQPLPFHWKLMDKLAQSLDAKIIAPIYPKVPNFTYQDTYSKLLTLYKNTLSTVNSADQLTIMGDSSGGNISLGLAQLLKQNDLPQPKDIILLSAALDLSLENPLIPEYEKRDPMLSIGGVTVITKVWAGDKTLKDPLISPYHGDLQGLAKITHFVGTHEIICPDAIKLDKKLTEQGIDIQTYVYPKMNHVFVIMPLPEAQDAQQKIIAIIGS</sequence>